<dbReference type="Proteomes" id="UP000254425">
    <property type="component" value="Chromosome"/>
</dbReference>
<dbReference type="EMBL" id="CP031320">
    <property type="protein sequence ID" value="AXK36777.1"/>
    <property type="molecule type" value="Genomic_DNA"/>
</dbReference>
<proteinExistence type="predicted"/>
<reference evidence="1 2" key="1">
    <citation type="submission" date="2018-07" db="EMBL/GenBank/DDBJ databases">
        <title>Draft genome of the type strain Streptomyces armeniacus ATCC 15676.</title>
        <authorList>
            <person name="Labana P."/>
            <person name="Gosse J.T."/>
            <person name="Boddy C.N."/>
        </authorList>
    </citation>
    <scope>NUCLEOTIDE SEQUENCE [LARGE SCALE GENOMIC DNA]</scope>
    <source>
        <strain evidence="1 2">ATCC 15676</strain>
    </source>
</reference>
<evidence type="ECO:0000313" key="1">
    <source>
        <dbReference type="EMBL" id="AXK36777.1"/>
    </source>
</evidence>
<protein>
    <submittedName>
        <fullName evidence="1">Uncharacterized protein</fullName>
    </submittedName>
</protein>
<accession>A0A345XYR1</accession>
<keyword evidence="2" id="KW-1185">Reference proteome</keyword>
<dbReference type="KEGG" id="sarm:DVA86_33710"/>
<organism evidence="1 2">
    <name type="scientific">Streptomyces armeniacus</name>
    <dbReference type="NCBI Taxonomy" id="83291"/>
    <lineage>
        <taxon>Bacteria</taxon>
        <taxon>Bacillati</taxon>
        <taxon>Actinomycetota</taxon>
        <taxon>Actinomycetes</taxon>
        <taxon>Kitasatosporales</taxon>
        <taxon>Streptomycetaceae</taxon>
        <taxon>Streptomyces</taxon>
    </lineage>
</organism>
<evidence type="ECO:0000313" key="2">
    <source>
        <dbReference type="Proteomes" id="UP000254425"/>
    </source>
</evidence>
<name>A0A345XYR1_9ACTN</name>
<dbReference type="AlphaFoldDB" id="A0A345XYR1"/>
<gene>
    <name evidence="1" type="ORF">DVA86_33710</name>
</gene>
<sequence>MTALATSRDREPTTVTWWSSAVAAPSLYPGRVRAGGLFGTAVRYGMSGRPALPWRPRWGAGGVRL</sequence>